<dbReference type="Proteomes" id="UP000789595">
    <property type="component" value="Unassembled WGS sequence"/>
</dbReference>
<sequence length="503" mass="53892">CSLFSYSQAGPSVLRRLLDGRHAALDPRLELAGGVGLLGREVLGVLERGGDGLVEAGLLGGGGRDRGRRGGVVGRGGRLLGARRAALEHAVVEALGRALGLGAAARLDARVAALERRRRAAERALGGGRGRLLAAQRGLAEVPERALEARDLRPERGELGGVLGGLAERRQRPGGLAELGLHVDLEAVQELAEQVLGDVVALRDEVVLLVLVLREEARAVEVLLRRVDDVARVRLEDEADEEGPAPGLAVVVDLARAVVALRVAEVLDHLPERPAEDGRRALEALLLVEADRVRLAVLVLLLALVELHRHDHVADDGGQAEGVHVPVVVEVAAPHHEVDHEREDAEDLHEVLVPVELGHRVGVRLRDEAVVVEVVRRPEEVLARHEAAREHARADRDLRADHGLRIGGGPAILRLAPPEGRAAGREAVGPLAEGRRQAVCQAAERHDDYRTTLIAVPPGFVMPRARRVATNVCGVDDLRLRLGASAYHTVLRAARKDTLGPNR</sequence>
<proteinExistence type="predicted"/>
<dbReference type="EMBL" id="CAKKNE010000001">
    <property type="protein sequence ID" value="CAH0365165.1"/>
    <property type="molecule type" value="Genomic_DNA"/>
</dbReference>
<name>A0A8J2S763_9STRA</name>
<evidence type="ECO:0000313" key="1">
    <source>
        <dbReference type="EMBL" id="CAH0365165.1"/>
    </source>
</evidence>
<feature type="non-terminal residue" evidence="1">
    <location>
        <position position="503"/>
    </location>
</feature>
<keyword evidence="2" id="KW-1185">Reference proteome</keyword>
<organism evidence="1 2">
    <name type="scientific">Pelagomonas calceolata</name>
    <dbReference type="NCBI Taxonomy" id="35677"/>
    <lineage>
        <taxon>Eukaryota</taxon>
        <taxon>Sar</taxon>
        <taxon>Stramenopiles</taxon>
        <taxon>Ochrophyta</taxon>
        <taxon>Pelagophyceae</taxon>
        <taxon>Pelagomonadales</taxon>
        <taxon>Pelagomonadaceae</taxon>
        <taxon>Pelagomonas</taxon>
    </lineage>
</organism>
<reference evidence="1" key="1">
    <citation type="submission" date="2021-11" db="EMBL/GenBank/DDBJ databases">
        <authorList>
            <consortium name="Genoscope - CEA"/>
            <person name="William W."/>
        </authorList>
    </citation>
    <scope>NUCLEOTIDE SEQUENCE</scope>
</reference>
<gene>
    <name evidence="1" type="ORF">PECAL_1P15850</name>
</gene>
<comment type="caution">
    <text evidence="1">The sequence shown here is derived from an EMBL/GenBank/DDBJ whole genome shotgun (WGS) entry which is preliminary data.</text>
</comment>
<dbReference type="AlphaFoldDB" id="A0A8J2S763"/>
<accession>A0A8J2S763</accession>
<feature type="non-terminal residue" evidence="1">
    <location>
        <position position="1"/>
    </location>
</feature>
<protein>
    <submittedName>
        <fullName evidence="1">Uncharacterized protein</fullName>
    </submittedName>
</protein>
<evidence type="ECO:0000313" key="2">
    <source>
        <dbReference type="Proteomes" id="UP000789595"/>
    </source>
</evidence>